<gene>
    <name evidence="2" type="ORF">ACIGXA_25785</name>
</gene>
<dbReference type="RefSeq" id="WP_399653658.1">
    <property type="nucleotide sequence ID" value="NZ_JBITYG010000008.1"/>
</dbReference>
<dbReference type="EMBL" id="JBITYG010000008">
    <property type="protein sequence ID" value="MFI9103934.1"/>
    <property type="molecule type" value="Genomic_DNA"/>
</dbReference>
<feature type="compositionally biased region" description="Basic residues" evidence="1">
    <location>
        <begin position="147"/>
        <end position="160"/>
    </location>
</feature>
<keyword evidence="3" id="KW-1185">Reference proteome</keyword>
<protein>
    <submittedName>
        <fullName evidence="2">DUF4188 domain-containing protein</fullName>
    </submittedName>
</protein>
<sequence>MRSTDFSLTPAPGQAGAMFVGATRYSGLRAIITLGPGYVRMVREMKRMKGYVWHKVYWRFPFTLGTIAFFADRDELLKFARGKAHHELMCWLTDEGKSRATGGWIRIYTADAAGYTNGVWRAEDGALSHVDTFEPLSTELSAGRAPRPVKHVRHVKRRAQRSAEPRVAENGTAPAARCPEQLDGRP</sequence>
<proteinExistence type="predicted"/>
<reference evidence="2 3" key="1">
    <citation type="submission" date="2024-10" db="EMBL/GenBank/DDBJ databases">
        <title>The Natural Products Discovery Center: Release of the First 8490 Sequenced Strains for Exploring Actinobacteria Biosynthetic Diversity.</title>
        <authorList>
            <person name="Kalkreuter E."/>
            <person name="Kautsar S.A."/>
            <person name="Yang D."/>
            <person name="Bader C.D."/>
            <person name="Teijaro C.N."/>
            <person name="Fluegel L."/>
            <person name="Davis C.M."/>
            <person name="Simpson J.R."/>
            <person name="Lauterbach L."/>
            <person name="Steele A.D."/>
            <person name="Gui C."/>
            <person name="Meng S."/>
            <person name="Li G."/>
            <person name="Viehrig K."/>
            <person name="Ye F."/>
            <person name="Su P."/>
            <person name="Kiefer A.F."/>
            <person name="Nichols A."/>
            <person name="Cepeda A.J."/>
            <person name="Yan W."/>
            <person name="Fan B."/>
            <person name="Jiang Y."/>
            <person name="Adhikari A."/>
            <person name="Zheng C.-J."/>
            <person name="Schuster L."/>
            <person name="Cowan T.M."/>
            <person name="Smanski M.J."/>
            <person name="Chevrette M.G."/>
            <person name="De Carvalho L.P.S."/>
            <person name="Shen B."/>
        </authorList>
    </citation>
    <scope>NUCLEOTIDE SEQUENCE [LARGE SCALE GENOMIC DNA]</scope>
    <source>
        <strain evidence="2 3">NPDC053399</strain>
    </source>
</reference>
<evidence type="ECO:0000256" key="1">
    <source>
        <dbReference type="SAM" id="MobiDB-lite"/>
    </source>
</evidence>
<feature type="region of interest" description="Disordered" evidence="1">
    <location>
        <begin position="144"/>
        <end position="186"/>
    </location>
</feature>
<comment type="caution">
    <text evidence="2">The sequence shown here is derived from an EMBL/GenBank/DDBJ whole genome shotgun (WGS) entry which is preliminary data.</text>
</comment>
<name>A0ABW8CBX6_9ACTN</name>
<evidence type="ECO:0000313" key="2">
    <source>
        <dbReference type="EMBL" id="MFI9103934.1"/>
    </source>
</evidence>
<accession>A0ABW8CBX6</accession>
<organism evidence="2 3">
    <name type="scientific">Streptomyces fildesensis</name>
    <dbReference type="NCBI Taxonomy" id="375757"/>
    <lineage>
        <taxon>Bacteria</taxon>
        <taxon>Bacillati</taxon>
        <taxon>Actinomycetota</taxon>
        <taxon>Actinomycetes</taxon>
        <taxon>Kitasatosporales</taxon>
        <taxon>Streptomycetaceae</taxon>
        <taxon>Streptomyces</taxon>
    </lineage>
</organism>
<dbReference type="Proteomes" id="UP001614394">
    <property type="component" value="Unassembled WGS sequence"/>
</dbReference>
<evidence type="ECO:0000313" key="3">
    <source>
        <dbReference type="Proteomes" id="UP001614394"/>
    </source>
</evidence>